<comment type="caution">
    <text evidence="1">The sequence shown here is derived from an EMBL/GenBank/DDBJ whole genome shotgun (WGS) entry which is preliminary data.</text>
</comment>
<sequence length="154" mass="16817">MKKKIILFLVSTVIAVSLIGCKSGDYNKAVKLQEAGDYQAALELYESIEDYENYKDTAERVDACKAMIEAINAFDSARSSAEQKNSDLDTAISEAEALVVEGKPALDETLIPTLETAISEAKSAKQTIMEIPVTEDEIIAATQQLDSLDYSRSK</sequence>
<organism evidence="1 2">
    <name type="scientific">Catenibacillus scindens</name>
    <dbReference type="NCBI Taxonomy" id="673271"/>
    <lineage>
        <taxon>Bacteria</taxon>
        <taxon>Bacillati</taxon>
        <taxon>Bacillota</taxon>
        <taxon>Clostridia</taxon>
        <taxon>Lachnospirales</taxon>
        <taxon>Lachnospiraceae</taxon>
        <taxon>Catenibacillus</taxon>
    </lineage>
</organism>
<gene>
    <name evidence="1" type="ORF">HNP82_003504</name>
</gene>
<dbReference type="Proteomes" id="UP000543642">
    <property type="component" value="Unassembled WGS sequence"/>
</dbReference>
<proteinExistence type="predicted"/>
<dbReference type="AlphaFoldDB" id="A0A7W8M762"/>
<evidence type="ECO:0000313" key="1">
    <source>
        <dbReference type="EMBL" id="MBB5266347.1"/>
    </source>
</evidence>
<keyword evidence="2" id="KW-1185">Reference proteome</keyword>
<reference evidence="1 2" key="1">
    <citation type="submission" date="2020-08" db="EMBL/GenBank/DDBJ databases">
        <title>Genomic Encyclopedia of Type Strains, Phase IV (KMG-IV): sequencing the most valuable type-strain genomes for metagenomic binning, comparative biology and taxonomic classification.</title>
        <authorList>
            <person name="Goeker M."/>
        </authorList>
    </citation>
    <scope>NUCLEOTIDE SEQUENCE [LARGE SCALE GENOMIC DNA]</scope>
    <source>
        <strain evidence="1 2">DSM 106146</strain>
    </source>
</reference>
<dbReference type="PROSITE" id="PS51257">
    <property type="entry name" value="PROKAR_LIPOPROTEIN"/>
    <property type="match status" value="1"/>
</dbReference>
<protein>
    <submittedName>
        <fullName evidence="1">Oligoendopeptidase F</fullName>
    </submittedName>
</protein>
<accession>A0A7W8M762</accession>
<dbReference type="EMBL" id="JACHFW010000029">
    <property type="protein sequence ID" value="MBB5266347.1"/>
    <property type="molecule type" value="Genomic_DNA"/>
</dbReference>
<name>A0A7W8M762_9FIRM</name>
<evidence type="ECO:0000313" key="2">
    <source>
        <dbReference type="Proteomes" id="UP000543642"/>
    </source>
</evidence>
<dbReference type="RefSeq" id="WP_183776722.1">
    <property type="nucleotide sequence ID" value="NZ_JACHFW010000029.1"/>
</dbReference>